<evidence type="ECO:0000313" key="5">
    <source>
        <dbReference type="EMBL" id="CAB4153138.1"/>
    </source>
</evidence>
<evidence type="ECO:0000256" key="3">
    <source>
        <dbReference type="ARBA" id="ARBA00022801"/>
    </source>
</evidence>
<protein>
    <submittedName>
        <fullName evidence="5">VRR-NUC domain containing protein</fullName>
    </submittedName>
</protein>
<gene>
    <name evidence="5" type="ORF">UFOVP612_44</name>
</gene>
<dbReference type="GO" id="GO:0004518">
    <property type="term" value="F:nuclease activity"/>
    <property type="evidence" value="ECO:0007669"/>
    <property type="project" value="UniProtKB-KW"/>
</dbReference>
<sequence>MRESTIEKAVCAYAKLKGCLIIKLAGQNQRGQPDRLFIRAGRCLFVEFKAPGKHPTALQLKWLSDLQSQGMTSRWCDDIEQGKQLIDIIFP</sequence>
<keyword evidence="3" id="KW-0378">Hydrolase</keyword>
<evidence type="ECO:0000259" key="4">
    <source>
        <dbReference type="SMART" id="SM00990"/>
    </source>
</evidence>
<accession>A0A6J5N351</accession>
<dbReference type="Gene3D" id="3.40.1350.10">
    <property type="match status" value="1"/>
</dbReference>
<dbReference type="SMART" id="SM00990">
    <property type="entry name" value="VRR_NUC"/>
    <property type="match status" value="1"/>
</dbReference>
<comment type="cofactor">
    <cofactor evidence="1">
        <name>Mg(2+)</name>
        <dbReference type="ChEBI" id="CHEBI:18420"/>
    </cofactor>
</comment>
<evidence type="ECO:0000256" key="2">
    <source>
        <dbReference type="ARBA" id="ARBA00022722"/>
    </source>
</evidence>
<dbReference type="GO" id="GO:0016788">
    <property type="term" value="F:hydrolase activity, acting on ester bonds"/>
    <property type="evidence" value="ECO:0007669"/>
    <property type="project" value="InterPro"/>
</dbReference>
<reference evidence="5" key="1">
    <citation type="submission" date="2020-04" db="EMBL/GenBank/DDBJ databases">
        <authorList>
            <person name="Chiriac C."/>
            <person name="Salcher M."/>
            <person name="Ghai R."/>
            <person name="Kavagutti S V."/>
        </authorList>
    </citation>
    <scope>NUCLEOTIDE SEQUENCE</scope>
</reference>
<dbReference type="InterPro" id="IPR011856">
    <property type="entry name" value="tRNA_endonuc-like_dom_sf"/>
</dbReference>
<feature type="domain" description="VRR-NUC" evidence="4">
    <location>
        <begin position="1"/>
        <end position="80"/>
    </location>
</feature>
<dbReference type="InterPro" id="IPR014883">
    <property type="entry name" value="VRR_NUC"/>
</dbReference>
<proteinExistence type="predicted"/>
<dbReference type="GO" id="GO:0003676">
    <property type="term" value="F:nucleic acid binding"/>
    <property type="evidence" value="ECO:0007669"/>
    <property type="project" value="InterPro"/>
</dbReference>
<keyword evidence="2" id="KW-0540">Nuclease</keyword>
<organism evidence="5">
    <name type="scientific">uncultured Caudovirales phage</name>
    <dbReference type="NCBI Taxonomy" id="2100421"/>
    <lineage>
        <taxon>Viruses</taxon>
        <taxon>Duplodnaviria</taxon>
        <taxon>Heunggongvirae</taxon>
        <taxon>Uroviricota</taxon>
        <taxon>Caudoviricetes</taxon>
        <taxon>Peduoviridae</taxon>
        <taxon>Maltschvirus</taxon>
        <taxon>Maltschvirus maltsch</taxon>
    </lineage>
</organism>
<evidence type="ECO:0000256" key="1">
    <source>
        <dbReference type="ARBA" id="ARBA00001946"/>
    </source>
</evidence>
<name>A0A6J5N351_9CAUD</name>
<dbReference type="EMBL" id="LR796574">
    <property type="protein sequence ID" value="CAB4153138.1"/>
    <property type="molecule type" value="Genomic_DNA"/>
</dbReference>